<dbReference type="AlphaFoldDB" id="A0A171DIN4"/>
<keyword evidence="3" id="KW-1185">Reference proteome</keyword>
<dbReference type="EMBL" id="BDCX01000011">
    <property type="protein sequence ID" value="GAT68756.1"/>
    <property type="molecule type" value="Genomic_DNA"/>
</dbReference>
<reference evidence="2 3" key="1">
    <citation type="journal article" date="2016" name="Genome Announc.">
        <title>Draft Genome Sequence of Planomonospora sphaerica JCM9374, a Rare Actinomycete.</title>
        <authorList>
            <person name="Dohra H."/>
            <person name="Suzuki T."/>
            <person name="Inoue Y."/>
            <person name="Kodani S."/>
        </authorList>
    </citation>
    <scope>NUCLEOTIDE SEQUENCE [LARGE SCALE GENOMIC DNA]</scope>
    <source>
        <strain evidence="2 3">JCM 9374</strain>
    </source>
</reference>
<reference evidence="3" key="2">
    <citation type="submission" date="2016-04" db="EMBL/GenBank/DDBJ databases">
        <title>Planomonospora sphaerica JCM9374 whole genome shotgun sequence.</title>
        <authorList>
            <person name="Suzuki T."/>
            <person name="Dohra H."/>
            <person name="Kodani S."/>
        </authorList>
    </citation>
    <scope>NUCLEOTIDE SEQUENCE [LARGE SCALE GENOMIC DNA]</scope>
    <source>
        <strain evidence="3">JCM 9374</strain>
    </source>
</reference>
<organism evidence="2 3">
    <name type="scientific">Planomonospora sphaerica</name>
    <dbReference type="NCBI Taxonomy" id="161355"/>
    <lineage>
        <taxon>Bacteria</taxon>
        <taxon>Bacillati</taxon>
        <taxon>Actinomycetota</taxon>
        <taxon>Actinomycetes</taxon>
        <taxon>Streptosporangiales</taxon>
        <taxon>Streptosporangiaceae</taxon>
        <taxon>Planomonospora</taxon>
    </lineage>
</organism>
<dbReference type="Proteomes" id="UP000077701">
    <property type="component" value="Unassembled WGS sequence"/>
</dbReference>
<evidence type="ECO:0000256" key="1">
    <source>
        <dbReference type="SAM" id="MobiDB-lite"/>
    </source>
</evidence>
<comment type="caution">
    <text evidence="2">The sequence shown here is derived from an EMBL/GenBank/DDBJ whole genome shotgun (WGS) entry which is preliminary data.</text>
</comment>
<feature type="region of interest" description="Disordered" evidence="1">
    <location>
        <begin position="71"/>
        <end position="91"/>
    </location>
</feature>
<evidence type="ECO:0000313" key="3">
    <source>
        <dbReference type="Proteomes" id="UP000077701"/>
    </source>
</evidence>
<accession>A0A171DIN4</accession>
<protein>
    <submittedName>
        <fullName evidence="2">Uncharacterized protein</fullName>
    </submittedName>
</protein>
<gene>
    <name evidence="2" type="ORF">PS9374_04421</name>
</gene>
<evidence type="ECO:0000313" key="2">
    <source>
        <dbReference type="EMBL" id="GAT68756.1"/>
    </source>
</evidence>
<sequence length="100" mass="10856">MMTPISSISRMVHEQDGTTTPSFSVPTDVPLHLRPLDREPPASMRRSCRLPGGTPLLRIEAAVGPHRVAVLTERTPSPPPPETTAFAPARRPVVMVERAA</sequence>
<dbReference type="STRING" id="161355.PS9374_04421"/>
<name>A0A171DIN4_9ACTN</name>
<feature type="region of interest" description="Disordered" evidence="1">
    <location>
        <begin position="1"/>
        <end position="51"/>
    </location>
</feature>
<proteinExistence type="predicted"/>